<evidence type="ECO:0000256" key="1">
    <source>
        <dbReference type="ARBA" id="ARBA00005384"/>
    </source>
</evidence>
<dbReference type="Gene3D" id="3.40.640.10">
    <property type="entry name" value="Type I PLP-dependent aspartate aminotransferase-like (Major domain)"/>
    <property type="match status" value="1"/>
</dbReference>
<dbReference type="Pfam" id="PF00392">
    <property type="entry name" value="GntR"/>
    <property type="match status" value="1"/>
</dbReference>
<proteinExistence type="inferred from homology"/>
<name>A0A330GIU0_9HYPH</name>
<dbReference type="CDD" id="cd00609">
    <property type="entry name" value="AAT_like"/>
    <property type="match status" value="1"/>
</dbReference>
<keyword evidence="8" id="KW-1185">Reference proteome</keyword>
<dbReference type="GO" id="GO:0003677">
    <property type="term" value="F:DNA binding"/>
    <property type="evidence" value="ECO:0007669"/>
    <property type="project" value="UniProtKB-KW"/>
</dbReference>
<dbReference type="PANTHER" id="PTHR46577:SF1">
    <property type="entry name" value="HTH-TYPE TRANSCRIPTIONAL REGULATORY PROTEIN GABR"/>
    <property type="match status" value="1"/>
</dbReference>
<evidence type="ECO:0000313" key="7">
    <source>
        <dbReference type="EMBL" id="RAZ72338.1"/>
    </source>
</evidence>
<dbReference type="EMBL" id="QMBQ01000011">
    <property type="protein sequence ID" value="RAZ72338.1"/>
    <property type="molecule type" value="Genomic_DNA"/>
</dbReference>
<dbReference type="SUPFAM" id="SSF46785">
    <property type="entry name" value="Winged helix' DNA-binding domain"/>
    <property type="match status" value="1"/>
</dbReference>
<keyword evidence="4" id="KW-0238">DNA-binding</keyword>
<dbReference type="InterPro" id="IPR015424">
    <property type="entry name" value="PyrdxlP-dep_Trfase"/>
</dbReference>
<keyword evidence="5" id="KW-0804">Transcription</keyword>
<evidence type="ECO:0000313" key="8">
    <source>
        <dbReference type="Proteomes" id="UP000251956"/>
    </source>
</evidence>
<dbReference type="CDD" id="cd07377">
    <property type="entry name" value="WHTH_GntR"/>
    <property type="match status" value="1"/>
</dbReference>
<comment type="similarity">
    <text evidence="1">In the C-terminal section; belongs to the class-I pyridoxal-phosphate-dependent aminotransferase family.</text>
</comment>
<dbReference type="GO" id="GO:0030170">
    <property type="term" value="F:pyridoxal phosphate binding"/>
    <property type="evidence" value="ECO:0007669"/>
    <property type="project" value="InterPro"/>
</dbReference>
<sequence>MPFVRIDQTAPMPKFRQIQDQLRTAILRGQLRAGSRLPASRVLADELGMSRPTIVRVLENLKSEGYLETRQGSGTFVTSDLPRRLPRQARTTGAVAPSETAAPRLSRIGDLSRQMAADIGKAEYRPFLPNHPAFERFPFAIWRKCWNVATSGGRANGLGYGDPAGEVVLRQRIAEYLALHRGDLCDHEQIVITPGGHSAFALAALVLGNPGDRIWLEDPGPLTVRNLFWTLALDVCPVAVDRDGMDVGQAIQKYPGARFAFAMPSRHHPLGVTLSLPRRLAMLDWARQHEAWIIEDDYDSEFRYVGPPLPSIRSIDGHDRVIYVGTFSKALYPAIRVGYLVLPRQLVGAFRNLTGLMNRSVPVDVQLALAEFIGGGHFATHLRRMRDLYTQRRTAFMEFGAGALDGLARIDCPDSGMNAVAWLEEGRDDVVVHRSAVAAGIQCFPLSDYTVGAKMPGALVLGFSGVPVERMKRHFDALADAIARS</sequence>
<keyword evidence="2" id="KW-0663">Pyridoxal phosphate</keyword>
<dbReference type="InterPro" id="IPR004839">
    <property type="entry name" value="Aminotransferase_I/II_large"/>
</dbReference>
<organism evidence="7 8">
    <name type="scientific">Mesorhizobium atlanticum</name>
    <dbReference type="NCBI Taxonomy" id="2233532"/>
    <lineage>
        <taxon>Bacteria</taxon>
        <taxon>Pseudomonadati</taxon>
        <taxon>Pseudomonadota</taxon>
        <taxon>Alphaproteobacteria</taxon>
        <taxon>Hyphomicrobiales</taxon>
        <taxon>Phyllobacteriaceae</taxon>
        <taxon>Mesorhizobium</taxon>
    </lineage>
</organism>
<keyword evidence="7" id="KW-0808">Transferase</keyword>
<evidence type="ECO:0000256" key="5">
    <source>
        <dbReference type="ARBA" id="ARBA00023163"/>
    </source>
</evidence>
<dbReference type="GO" id="GO:0003700">
    <property type="term" value="F:DNA-binding transcription factor activity"/>
    <property type="evidence" value="ECO:0007669"/>
    <property type="project" value="InterPro"/>
</dbReference>
<dbReference type="AlphaFoldDB" id="A0A330GIU0"/>
<dbReference type="InterPro" id="IPR015421">
    <property type="entry name" value="PyrdxlP-dep_Trfase_major"/>
</dbReference>
<dbReference type="InterPro" id="IPR051446">
    <property type="entry name" value="HTH_trans_reg/aminotransferase"/>
</dbReference>
<dbReference type="Pfam" id="PF00155">
    <property type="entry name" value="Aminotran_1_2"/>
    <property type="match status" value="1"/>
</dbReference>
<protein>
    <submittedName>
        <fullName evidence="7">PLP-dependent aminotransferase family protein</fullName>
    </submittedName>
</protein>
<dbReference type="Gene3D" id="1.10.10.10">
    <property type="entry name" value="Winged helix-like DNA-binding domain superfamily/Winged helix DNA-binding domain"/>
    <property type="match status" value="1"/>
</dbReference>
<comment type="caution">
    <text evidence="7">The sequence shown here is derived from an EMBL/GenBank/DDBJ whole genome shotgun (WGS) entry which is preliminary data.</text>
</comment>
<dbReference type="Proteomes" id="UP000251956">
    <property type="component" value="Unassembled WGS sequence"/>
</dbReference>
<keyword evidence="7" id="KW-0032">Aminotransferase</keyword>
<dbReference type="InterPro" id="IPR036388">
    <property type="entry name" value="WH-like_DNA-bd_sf"/>
</dbReference>
<dbReference type="GO" id="GO:0008483">
    <property type="term" value="F:transaminase activity"/>
    <property type="evidence" value="ECO:0007669"/>
    <property type="project" value="UniProtKB-KW"/>
</dbReference>
<dbReference type="PRINTS" id="PR00035">
    <property type="entry name" value="HTHGNTR"/>
</dbReference>
<evidence type="ECO:0000256" key="4">
    <source>
        <dbReference type="ARBA" id="ARBA00023125"/>
    </source>
</evidence>
<accession>A0A330GIU0</accession>
<evidence type="ECO:0000256" key="3">
    <source>
        <dbReference type="ARBA" id="ARBA00023015"/>
    </source>
</evidence>
<evidence type="ECO:0000259" key="6">
    <source>
        <dbReference type="PROSITE" id="PS50949"/>
    </source>
</evidence>
<dbReference type="PANTHER" id="PTHR46577">
    <property type="entry name" value="HTH-TYPE TRANSCRIPTIONAL REGULATORY PROTEIN GABR"/>
    <property type="match status" value="1"/>
</dbReference>
<keyword evidence="3" id="KW-0805">Transcription regulation</keyword>
<reference evidence="7 8" key="2">
    <citation type="submission" date="2018-07" db="EMBL/GenBank/DDBJ databases">
        <title>Diversity of Mesorhizobium strains in Brazil.</title>
        <authorList>
            <person name="Helene L.C.F."/>
            <person name="Dall'Agnol R."/>
            <person name="Delamuta J.R.M."/>
            <person name="Hungria M."/>
        </authorList>
    </citation>
    <scope>NUCLEOTIDE SEQUENCE [LARGE SCALE GENOMIC DNA]</scope>
    <source>
        <strain evidence="7 8">CNPSo 3140</strain>
    </source>
</reference>
<dbReference type="PROSITE" id="PS50949">
    <property type="entry name" value="HTH_GNTR"/>
    <property type="match status" value="1"/>
</dbReference>
<evidence type="ECO:0000256" key="2">
    <source>
        <dbReference type="ARBA" id="ARBA00022898"/>
    </source>
</evidence>
<feature type="domain" description="HTH gntR-type" evidence="6">
    <location>
        <begin position="12"/>
        <end position="80"/>
    </location>
</feature>
<dbReference type="InterPro" id="IPR000524">
    <property type="entry name" value="Tscrpt_reg_HTH_GntR"/>
</dbReference>
<dbReference type="SMART" id="SM00345">
    <property type="entry name" value="HTH_GNTR"/>
    <property type="match status" value="1"/>
</dbReference>
<dbReference type="SUPFAM" id="SSF53383">
    <property type="entry name" value="PLP-dependent transferases"/>
    <property type="match status" value="1"/>
</dbReference>
<gene>
    <name evidence="7" type="ORF">DPM35_28730</name>
</gene>
<dbReference type="InterPro" id="IPR036390">
    <property type="entry name" value="WH_DNA-bd_sf"/>
</dbReference>
<reference evidence="8" key="1">
    <citation type="submission" date="2018-06" db="EMBL/GenBank/DDBJ databases">
        <authorList>
            <person name="Helene L.C."/>
            <person name="Dall'Agnol R."/>
            <person name="Delamuta J.R."/>
            <person name="Hungria M."/>
        </authorList>
    </citation>
    <scope>NUCLEOTIDE SEQUENCE [LARGE SCALE GENOMIC DNA]</scope>
    <source>
        <strain evidence="8">CNPSo 3140</strain>
    </source>
</reference>